<dbReference type="Pfam" id="PF00355">
    <property type="entry name" value="Rieske"/>
    <property type="match status" value="1"/>
</dbReference>
<evidence type="ECO:0000256" key="8">
    <source>
        <dbReference type="ARBA" id="ARBA00023004"/>
    </source>
</evidence>
<dbReference type="InterPro" id="IPR036922">
    <property type="entry name" value="Rieske_2Fe-2S_sf"/>
</dbReference>
<dbReference type="AlphaFoldDB" id="A0A854QHE7"/>
<feature type="domain" description="Rieske" evidence="10">
    <location>
        <begin position="43"/>
        <end position="139"/>
    </location>
</feature>
<organism evidence="11 12">
    <name type="scientific">Cryptococcus neoformans Tu259-1</name>
    <dbReference type="NCBI Taxonomy" id="1230072"/>
    <lineage>
        <taxon>Eukaryota</taxon>
        <taxon>Fungi</taxon>
        <taxon>Dikarya</taxon>
        <taxon>Basidiomycota</taxon>
        <taxon>Agaricomycotina</taxon>
        <taxon>Tremellomycetes</taxon>
        <taxon>Tremellales</taxon>
        <taxon>Cryptococcaceae</taxon>
        <taxon>Cryptococcus</taxon>
        <taxon>Cryptococcus neoformans species complex</taxon>
    </lineage>
</organism>
<dbReference type="GO" id="GO:0046872">
    <property type="term" value="F:metal ion binding"/>
    <property type="evidence" value="ECO:0007669"/>
    <property type="project" value="UniProtKB-KW"/>
</dbReference>
<dbReference type="Gene3D" id="3.30.390.30">
    <property type="match status" value="1"/>
</dbReference>
<dbReference type="Pfam" id="PF07992">
    <property type="entry name" value="Pyr_redox_2"/>
    <property type="match status" value="1"/>
</dbReference>
<evidence type="ECO:0000256" key="2">
    <source>
        <dbReference type="ARBA" id="ARBA00006442"/>
    </source>
</evidence>
<proteinExistence type="inferred from homology"/>
<dbReference type="GO" id="GO:0005737">
    <property type="term" value="C:cytoplasm"/>
    <property type="evidence" value="ECO:0007669"/>
    <property type="project" value="TreeGrafter"/>
</dbReference>
<reference evidence="11 12" key="1">
    <citation type="submission" date="2017-06" db="EMBL/GenBank/DDBJ databases">
        <title>Global population genomics of the pathogenic fungus Cryptococcus neoformans var. grubii.</title>
        <authorList>
            <person name="Cuomo C."/>
            <person name="Litvintseva A."/>
            <person name="Chen Y."/>
            <person name="Young S."/>
            <person name="Zeng Q."/>
            <person name="Chapman S."/>
            <person name="Gujja S."/>
            <person name="Saif S."/>
            <person name="Birren B."/>
        </authorList>
    </citation>
    <scope>NUCLEOTIDE SEQUENCE [LARGE SCALE GENOMIC DNA]</scope>
    <source>
        <strain evidence="11 12">Tu259-1</strain>
    </source>
</reference>
<comment type="similarity">
    <text evidence="2">Belongs to the FAD-dependent oxidoreductase family.</text>
</comment>
<evidence type="ECO:0000256" key="3">
    <source>
        <dbReference type="ARBA" id="ARBA00022630"/>
    </source>
</evidence>
<sequence length="597" mass="65388">MFISRLAARQARVQSHLPRHIAYRSFTSTITIGMSMNDDLLTKAVLPDNELKNGEKKAVDFGEGKVLLSKINGNVYATSAFCTHYGAPLEKGVLSHDGRLVCPWHGACFNVCSGDVEDAPGLDSLWSFSTNVKNGQIEVTASKKEVTSKVGRIVARKRTKDQVQVAEETVVIVGGGSGGIHTLESLRMNGFGGKIVLISAENYAPIDRTKMSKQLLDDVGKLQWRTPDELRDSFGVDFHPGTNVTKVDFEAQTVTDSSGVVYNYNYLVLSPGGRPKKIPIPGADLKGVVTLRHVEDTKTINSFITKDSDVVLIGTSFISMEAASAVLKKGPKSVTLVGMDEVPFQGLLGKEFGSALMENMKEQGIKFHMNAQIEKITASDSNPGHAGMLHIKGSDPIPANLVIMGTGVTPATSFLEGSVKLEKDGGVLVDEYLHLKGYKNVYAIGDIAHYIQYPDKFPRRVEHWNVASNHVRRRNCDDRTYLIDKQGREVAHNITHPENPVSYTKVPIFWSSIGKGLRYLGTGAGYDDMYVDGNFKDFKFAAYQAKGGKVTAVAAMQRDPIVSKASELMRLDLMPPLEEIKNGKDILQIELINKGQK</sequence>
<dbReference type="GO" id="GO:0016651">
    <property type="term" value="F:oxidoreductase activity, acting on NAD(P)H"/>
    <property type="evidence" value="ECO:0007669"/>
    <property type="project" value="TreeGrafter"/>
</dbReference>
<keyword evidence="4" id="KW-0001">2Fe-2S</keyword>
<evidence type="ECO:0000313" key="12">
    <source>
        <dbReference type="Proteomes" id="UP000199727"/>
    </source>
</evidence>
<evidence type="ECO:0000313" key="11">
    <source>
        <dbReference type="EMBL" id="OXG25914.1"/>
    </source>
</evidence>
<dbReference type="Gene3D" id="3.50.50.60">
    <property type="entry name" value="FAD/NAD(P)-binding domain"/>
    <property type="match status" value="2"/>
</dbReference>
<dbReference type="EMBL" id="AMKT01000027">
    <property type="protein sequence ID" value="OXG25914.1"/>
    <property type="molecule type" value="Genomic_DNA"/>
</dbReference>
<evidence type="ECO:0000256" key="6">
    <source>
        <dbReference type="ARBA" id="ARBA00022827"/>
    </source>
</evidence>
<dbReference type="PRINTS" id="PR00368">
    <property type="entry name" value="FADPNR"/>
</dbReference>
<dbReference type="GO" id="GO:0051537">
    <property type="term" value="F:2 iron, 2 sulfur cluster binding"/>
    <property type="evidence" value="ECO:0007669"/>
    <property type="project" value="UniProtKB-KW"/>
</dbReference>
<keyword evidence="7" id="KW-0560">Oxidoreductase</keyword>
<evidence type="ECO:0000256" key="1">
    <source>
        <dbReference type="ARBA" id="ARBA00001974"/>
    </source>
</evidence>
<dbReference type="InterPro" id="IPR016156">
    <property type="entry name" value="FAD/NAD-linked_Rdtase_dimer_sf"/>
</dbReference>
<dbReference type="InterPro" id="IPR036188">
    <property type="entry name" value="FAD/NAD-bd_sf"/>
</dbReference>
<dbReference type="PRINTS" id="PR00411">
    <property type="entry name" value="PNDRDTASEI"/>
</dbReference>
<dbReference type="SUPFAM" id="SSF51905">
    <property type="entry name" value="FAD/NAD(P)-binding domain"/>
    <property type="match status" value="1"/>
</dbReference>
<dbReference type="PANTHER" id="PTHR43557:SF2">
    <property type="entry name" value="RIESKE DOMAIN-CONTAINING PROTEIN-RELATED"/>
    <property type="match status" value="1"/>
</dbReference>
<protein>
    <submittedName>
        <fullName evidence="11">Flavoprotein</fullName>
    </submittedName>
</protein>
<evidence type="ECO:0000256" key="7">
    <source>
        <dbReference type="ARBA" id="ARBA00023002"/>
    </source>
</evidence>
<keyword evidence="9" id="KW-0411">Iron-sulfur</keyword>
<gene>
    <name evidence="11" type="ORF">C361_01874</name>
</gene>
<evidence type="ECO:0000256" key="5">
    <source>
        <dbReference type="ARBA" id="ARBA00022723"/>
    </source>
</evidence>
<dbReference type="PANTHER" id="PTHR43557">
    <property type="entry name" value="APOPTOSIS-INDUCING FACTOR 1"/>
    <property type="match status" value="1"/>
</dbReference>
<dbReference type="InterPro" id="IPR017941">
    <property type="entry name" value="Rieske_2Fe-2S"/>
</dbReference>
<comment type="caution">
    <text evidence="11">The sequence shown here is derived from an EMBL/GenBank/DDBJ whole genome shotgun (WGS) entry which is preliminary data.</text>
</comment>
<dbReference type="Gene3D" id="2.102.10.10">
    <property type="entry name" value="Rieske [2Fe-2S] iron-sulphur domain"/>
    <property type="match status" value="1"/>
</dbReference>
<dbReference type="InterPro" id="IPR023753">
    <property type="entry name" value="FAD/NAD-binding_dom"/>
</dbReference>
<dbReference type="InterPro" id="IPR050446">
    <property type="entry name" value="FAD-oxidoreductase/Apoptosis"/>
</dbReference>
<accession>A0A854QHE7</accession>
<evidence type="ECO:0000256" key="9">
    <source>
        <dbReference type="ARBA" id="ARBA00023014"/>
    </source>
</evidence>
<keyword evidence="8" id="KW-0408">Iron</keyword>
<name>A0A854QHE7_CRYNE</name>
<dbReference type="PROSITE" id="PS51296">
    <property type="entry name" value="RIESKE"/>
    <property type="match status" value="1"/>
</dbReference>
<dbReference type="Proteomes" id="UP000199727">
    <property type="component" value="Unassembled WGS sequence"/>
</dbReference>
<evidence type="ECO:0000259" key="10">
    <source>
        <dbReference type="PROSITE" id="PS51296"/>
    </source>
</evidence>
<dbReference type="CDD" id="cd03478">
    <property type="entry name" value="Rieske_AIFL_N"/>
    <property type="match status" value="1"/>
</dbReference>
<keyword evidence="6" id="KW-0274">FAD</keyword>
<comment type="cofactor">
    <cofactor evidence="1">
        <name>FAD</name>
        <dbReference type="ChEBI" id="CHEBI:57692"/>
    </cofactor>
</comment>
<dbReference type="SUPFAM" id="SSF50022">
    <property type="entry name" value="ISP domain"/>
    <property type="match status" value="1"/>
</dbReference>
<dbReference type="OrthoDB" id="6029at2759"/>
<keyword evidence="3" id="KW-0285">Flavoprotein</keyword>
<evidence type="ECO:0000256" key="4">
    <source>
        <dbReference type="ARBA" id="ARBA00022714"/>
    </source>
</evidence>
<keyword evidence="5" id="KW-0479">Metal-binding</keyword>
<dbReference type="SUPFAM" id="SSF55424">
    <property type="entry name" value="FAD/NAD-linked reductases, dimerisation (C-terminal) domain"/>
    <property type="match status" value="1"/>
</dbReference>